<feature type="region of interest" description="Disordered" evidence="1">
    <location>
        <begin position="435"/>
        <end position="456"/>
    </location>
</feature>
<gene>
    <name evidence="2" type="ORF">A4X03_0g6698</name>
</gene>
<proteinExistence type="predicted"/>
<evidence type="ECO:0000313" key="3">
    <source>
        <dbReference type="Proteomes" id="UP000077671"/>
    </source>
</evidence>
<dbReference type="Proteomes" id="UP000077671">
    <property type="component" value="Unassembled WGS sequence"/>
</dbReference>
<evidence type="ECO:0000256" key="1">
    <source>
        <dbReference type="SAM" id="MobiDB-lite"/>
    </source>
</evidence>
<organism evidence="2 3">
    <name type="scientific">Tilletia caries</name>
    <name type="common">wheat bunt fungus</name>
    <dbReference type="NCBI Taxonomy" id="13290"/>
    <lineage>
        <taxon>Eukaryota</taxon>
        <taxon>Fungi</taxon>
        <taxon>Dikarya</taxon>
        <taxon>Basidiomycota</taxon>
        <taxon>Ustilaginomycotina</taxon>
        <taxon>Exobasidiomycetes</taxon>
        <taxon>Tilletiales</taxon>
        <taxon>Tilletiaceae</taxon>
        <taxon>Tilletia</taxon>
    </lineage>
</organism>
<dbReference type="AlphaFoldDB" id="A0A8T8STN9"/>
<reference evidence="2" key="2">
    <citation type="journal article" date="2019" name="IMA Fungus">
        <title>Genome sequencing and comparison of five Tilletia species to identify candidate genes for the detection of regulated species infecting wheat.</title>
        <authorList>
            <person name="Nguyen H.D.T."/>
            <person name="Sultana T."/>
            <person name="Kesanakurti P."/>
            <person name="Hambleton S."/>
        </authorList>
    </citation>
    <scope>NUCLEOTIDE SEQUENCE</scope>
    <source>
        <strain evidence="2">DAOMC 238032</strain>
    </source>
</reference>
<dbReference type="EMBL" id="LWDD02001358">
    <property type="protein sequence ID" value="KAE8248849.1"/>
    <property type="molecule type" value="Genomic_DNA"/>
</dbReference>
<evidence type="ECO:0000313" key="2">
    <source>
        <dbReference type="EMBL" id="KAE8248849.1"/>
    </source>
</evidence>
<name>A0A8T8STN9_9BASI</name>
<reference evidence="2" key="1">
    <citation type="submission" date="2016-04" db="EMBL/GenBank/DDBJ databases">
        <authorList>
            <person name="Nguyen H.D."/>
            <person name="Kesanakurti P."/>
            <person name="Cullis J."/>
            <person name="Levesque C.A."/>
            <person name="Hambleton S."/>
        </authorList>
    </citation>
    <scope>NUCLEOTIDE SEQUENCE</scope>
    <source>
        <strain evidence="2">DAOMC 238032</strain>
    </source>
</reference>
<protein>
    <submittedName>
        <fullName evidence="2">Uncharacterized protein</fullName>
    </submittedName>
</protein>
<comment type="caution">
    <text evidence="2">The sequence shown here is derived from an EMBL/GenBank/DDBJ whole genome shotgun (WGS) entry which is preliminary data.</text>
</comment>
<sequence length="456" mass="51156">MMSGPRPLPNEVWILIAAAAAAAKGRHGIDSPQAWQYDPHDHPLLALSQTSRTLRAITAPLLWTNISLTGYDHQDKLPFEHGIELIRKLVVCLQQPIIRNTIQSFNFDIELTTDSPDDFDEQPDQYRGPDSVPTYPDFLALLTSLGHALAGTELVNFRFLARNFRPSDGFLKAVGSGCPRLQHVELAYGPCAMPSSITLNEQPINGPEPLHALSQVRSATIGMGNVNLIRDLRHEDGWTWPLEGSHAVPYLVKWLRGEINGEPEHDDDDRLDNKLVNLKTSASFLYRHQCLLPAWARFNRIQEAIDTDDDENHRDGGAASFAHGELSYRTFDSDFQNALKAEDIPWVRAAVALRPALDRLLAENTANERGTTSTTTNTTTTVLHPKQVINMIRSDPIFTPWRTSWFPADTGGNSTPAYRESLLRADEIIRYWRKSAQSRREDAGPPARWATGWPEH</sequence>
<accession>A0A8T8STN9</accession>